<reference evidence="1 2" key="1">
    <citation type="submission" date="2024-04" db="EMBL/GenBank/DDBJ databases">
        <title>Defined microbial consortia suppress multidrug-resistant proinflammatory Enterobacteriaceae via ecological control.</title>
        <authorList>
            <person name="Furuichi M."/>
            <person name="Kawaguchi T."/>
            <person name="Pust M."/>
            <person name="Yasuma K."/>
            <person name="Plichta D."/>
            <person name="Hasegawa N."/>
            <person name="Ohya T."/>
            <person name="Bhattarai S."/>
            <person name="Sasajima S."/>
            <person name="Aoto Y."/>
            <person name="Tuganbaev T."/>
            <person name="Yaginuma M."/>
            <person name="Ueda M."/>
            <person name="Okahashi N."/>
            <person name="Amafuji K."/>
            <person name="Kiridooshi Y."/>
            <person name="Sugita K."/>
            <person name="Strazar M."/>
            <person name="Skelly A."/>
            <person name="Suda W."/>
            <person name="Hattori M."/>
            <person name="Nakamoto N."/>
            <person name="Caballero S."/>
            <person name="Norman J."/>
            <person name="Olle B."/>
            <person name="Tanoue T."/>
            <person name="Arita M."/>
            <person name="Bucci V."/>
            <person name="Atarashi K."/>
            <person name="Xavier R."/>
            <person name="Honda K."/>
        </authorList>
    </citation>
    <scope>NUCLEOTIDE SEQUENCE [LARGE SCALE GENOMIC DNA]</scope>
    <source>
        <strain evidence="2">k04-0078-D8-1</strain>
    </source>
</reference>
<proteinExistence type="predicted"/>
<keyword evidence="2" id="KW-1185">Reference proteome</keyword>
<evidence type="ECO:0000313" key="2">
    <source>
        <dbReference type="Proteomes" id="UP001600943"/>
    </source>
</evidence>
<dbReference type="RefSeq" id="WP_390408424.1">
    <property type="nucleotide sequence ID" value="NZ_BAABYW010000001.1"/>
</dbReference>
<organism evidence="1 2">
    <name type="scientific">Blautia hominis</name>
    <dbReference type="NCBI Taxonomy" id="2025493"/>
    <lineage>
        <taxon>Bacteria</taxon>
        <taxon>Bacillati</taxon>
        <taxon>Bacillota</taxon>
        <taxon>Clostridia</taxon>
        <taxon>Lachnospirales</taxon>
        <taxon>Lachnospiraceae</taxon>
        <taxon>Blautia</taxon>
    </lineage>
</organism>
<dbReference type="Proteomes" id="UP001600943">
    <property type="component" value="Unassembled WGS sequence"/>
</dbReference>
<gene>
    <name evidence="1" type="ORF">K040078D81_43000</name>
</gene>
<evidence type="ECO:0008006" key="3">
    <source>
        <dbReference type="Google" id="ProtNLM"/>
    </source>
</evidence>
<sequence>MLNRRFIPALLLVVTLMFCLTGCSDIGRGLLNELEDNQEGIKSELSELKDGLKAEINEWMGFASKYAITKDKDLKGERKLGVDEYTGSYEASYTQFNGKEYIFGGTLLKREFGTALKAAYSLKIQSGTAALYWLGSPDSHIISGDKEVHMITKATADDVYEFTMTAGDNFIVLEGNDFTGSLSLKVE</sequence>
<name>A0ABQ0BFQ6_9FIRM</name>
<evidence type="ECO:0000313" key="1">
    <source>
        <dbReference type="EMBL" id="GAA6410183.1"/>
    </source>
</evidence>
<comment type="caution">
    <text evidence="1">The sequence shown here is derived from an EMBL/GenBank/DDBJ whole genome shotgun (WGS) entry which is preliminary data.</text>
</comment>
<protein>
    <recommendedName>
        <fullName evidence="3">DUF5640 domain-containing protein</fullName>
    </recommendedName>
</protein>
<dbReference type="EMBL" id="BAABYW010000001">
    <property type="protein sequence ID" value="GAA6410183.1"/>
    <property type="molecule type" value="Genomic_DNA"/>
</dbReference>
<accession>A0ABQ0BFQ6</accession>